<evidence type="ECO:0000256" key="8">
    <source>
        <dbReference type="ARBA" id="ARBA00031348"/>
    </source>
</evidence>
<evidence type="ECO:0000259" key="10">
    <source>
        <dbReference type="Pfam" id="PF06419"/>
    </source>
</evidence>
<feature type="domain" description="Conserved oligomeric complex COG6 N-terminal" evidence="10">
    <location>
        <begin position="35"/>
        <end position="147"/>
    </location>
</feature>
<accession>A0A087HS41</accession>
<dbReference type="OrthoDB" id="272987at2759"/>
<dbReference type="OMA" id="HSCLDFF"/>
<dbReference type="Gramene" id="KFK44943">
    <property type="protein sequence ID" value="KFK44943"/>
    <property type="gene ID" value="AALP_AA1G322900"/>
</dbReference>
<evidence type="ECO:0000313" key="13">
    <source>
        <dbReference type="Proteomes" id="UP000029120"/>
    </source>
</evidence>
<dbReference type="Proteomes" id="UP000029120">
    <property type="component" value="Chromosome 1"/>
</dbReference>
<protein>
    <recommendedName>
        <fullName evidence="3 9">Conserved oligomeric Golgi complex subunit 6</fullName>
        <shortName evidence="9">COG complex subunit 6</shortName>
    </recommendedName>
    <alternativeName>
        <fullName evidence="8 9">Component of oligomeric Golgi complex 6</fullName>
    </alternativeName>
</protein>
<organism evidence="12 13">
    <name type="scientific">Arabis alpina</name>
    <name type="common">Alpine rock-cress</name>
    <dbReference type="NCBI Taxonomy" id="50452"/>
    <lineage>
        <taxon>Eukaryota</taxon>
        <taxon>Viridiplantae</taxon>
        <taxon>Streptophyta</taxon>
        <taxon>Embryophyta</taxon>
        <taxon>Tracheophyta</taxon>
        <taxon>Spermatophyta</taxon>
        <taxon>Magnoliopsida</taxon>
        <taxon>eudicotyledons</taxon>
        <taxon>Gunneridae</taxon>
        <taxon>Pentapetalae</taxon>
        <taxon>rosids</taxon>
        <taxon>malvids</taxon>
        <taxon>Brassicales</taxon>
        <taxon>Brassicaceae</taxon>
        <taxon>Arabideae</taxon>
        <taxon>Arabis</taxon>
    </lineage>
</organism>
<dbReference type="PANTHER" id="PTHR21506">
    <property type="entry name" value="COMPONENT OF OLIGOMERIC GOLGI COMPLEX 6"/>
    <property type="match status" value="1"/>
</dbReference>
<evidence type="ECO:0000256" key="1">
    <source>
        <dbReference type="ARBA" id="ARBA00004395"/>
    </source>
</evidence>
<keyword evidence="5 9" id="KW-0653">Protein transport</keyword>
<dbReference type="PANTHER" id="PTHR21506:SF0">
    <property type="entry name" value="CONSERVED OLIGOMERIC GOLGI COMPLEX SUBUNIT 6"/>
    <property type="match status" value="1"/>
</dbReference>
<evidence type="ECO:0000256" key="9">
    <source>
        <dbReference type="RuleBase" id="RU365075"/>
    </source>
</evidence>
<dbReference type="Pfam" id="PF06419">
    <property type="entry name" value="COG6_N"/>
    <property type="match status" value="1"/>
</dbReference>
<dbReference type="GO" id="GO:0006891">
    <property type="term" value="P:intra-Golgi vesicle-mediated transport"/>
    <property type="evidence" value="ECO:0007669"/>
    <property type="project" value="UniProtKB-UniRule"/>
</dbReference>
<gene>
    <name evidence="12" type="ordered locus">AALP_Aa1g322900</name>
</gene>
<keyword evidence="4 9" id="KW-0813">Transport</keyword>
<dbReference type="GO" id="GO:0009860">
    <property type="term" value="P:pollen tube growth"/>
    <property type="evidence" value="ECO:0007669"/>
    <property type="project" value="EnsemblPlants"/>
</dbReference>
<dbReference type="GO" id="GO:0015031">
    <property type="term" value="P:protein transport"/>
    <property type="evidence" value="ECO:0007669"/>
    <property type="project" value="UniProtKB-KW"/>
</dbReference>
<comment type="function">
    <text evidence="9">Required for normal Golgi function.</text>
</comment>
<keyword evidence="7 9" id="KW-0472">Membrane</keyword>
<dbReference type="GO" id="GO:0007030">
    <property type="term" value="P:Golgi organization"/>
    <property type="evidence" value="ECO:0007669"/>
    <property type="project" value="EnsemblPlants"/>
</dbReference>
<evidence type="ECO:0000259" key="11">
    <source>
        <dbReference type="Pfam" id="PF20653"/>
    </source>
</evidence>
<evidence type="ECO:0000256" key="4">
    <source>
        <dbReference type="ARBA" id="ARBA00022448"/>
    </source>
</evidence>
<evidence type="ECO:0000256" key="5">
    <source>
        <dbReference type="ARBA" id="ARBA00022927"/>
    </source>
</evidence>
<dbReference type="SMART" id="SM01087">
    <property type="entry name" value="COG6"/>
    <property type="match status" value="1"/>
</dbReference>
<feature type="domain" description="Conserved Oligomeric Golgi complex subunit 6 C-terminal" evidence="11">
    <location>
        <begin position="177"/>
        <end position="680"/>
    </location>
</feature>
<dbReference type="Pfam" id="PF20653">
    <property type="entry name" value="COG6_C"/>
    <property type="match status" value="1"/>
</dbReference>
<dbReference type="InterPro" id="IPR010490">
    <property type="entry name" value="COG6"/>
</dbReference>
<sequence length="682" mass="76109">MASTVGLAPGLSRKLKKVLECRTDSPDLVASLNALSTFYDENSSHARRNLRSTIEKRALEINGEFLSAADTTQIALDRVEEEVNALADCCDKIAEALSSSAATTSDIVSTTERLKLELEVTTQRQEIVNCFLRDYQLSSEEIKALREDELNEEFFQALSHVQEIHSNCKLLLRTHHQRAGLELMDMMAVYQEGAYERLCRWVQAECRKLGDTDNPEVSELLRTAVRCLKERPVLFKYCAEEVGNLRHNALFRRFISALTRGGPGGMPRPIEVHAHDPLRYVGDMLGWLHQALASERELVYALFDIDAADHKSNAKNTSENNLLKAGESDFTFVLDRIFEGVCRPFKVRVEQVLQSQPNLIISYKLTNTLEFYNDYISGLLGRDTALCNTIGMVKDAAQKTFFDILKTRGEKLLRYPPPIAIDLSPPPAVREGVSLTLEIIENYNNSLMDSASGEKRAFDPVLSALLDPIIKMCEQAAEAHKSKMGGQLSKRSSRASTDSSHLTSVDALLSSSQSPPQNNETPAKIFLINCLCAIQQPLLRHDVASQYVANIGSMIENHINLLVQKEVDTLLQKCGLSEKMQIFRSSTTELPLSERQETSPATLSECLKAFFGLVLGSESSLPEFEQIQVPKLRSDACVRVAKTLAEAYEVIYRAVTDQQNGYPDPKSLVRHPPDQIQTILGI</sequence>
<comment type="similarity">
    <text evidence="2 9">Belongs to the COG6 family.</text>
</comment>
<dbReference type="AlphaFoldDB" id="A0A087HS41"/>
<dbReference type="eggNOG" id="KOG3758">
    <property type="taxonomic scope" value="Eukaryota"/>
</dbReference>
<keyword evidence="6 9" id="KW-0333">Golgi apparatus</keyword>
<evidence type="ECO:0000313" key="12">
    <source>
        <dbReference type="EMBL" id="KFK44943.1"/>
    </source>
</evidence>
<evidence type="ECO:0000256" key="3">
    <source>
        <dbReference type="ARBA" id="ARBA00020973"/>
    </source>
</evidence>
<dbReference type="InterPro" id="IPR048369">
    <property type="entry name" value="COG6_C"/>
</dbReference>
<evidence type="ECO:0000256" key="7">
    <source>
        <dbReference type="ARBA" id="ARBA00023136"/>
    </source>
</evidence>
<name>A0A087HS41_ARAAL</name>
<evidence type="ECO:0000256" key="6">
    <source>
        <dbReference type="ARBA" id="ARBA00023034"/>
    </source>
</evidence>
<evidence type="ECO:0000256" key="2">
    <source>
        <dbReference type="ARBA" id="ARBA00011023"/>
    </source>
</evidence>
<keyword evidence="13" id="KW-1185">Reference proteome</keyword>
<proteinExistence type="inferred from homology"/>
<dbReference type="InterPro" id="IPR048368">
    <property type="entry name" value="COG6_N"/>
</dbReference>
<dbReference type="EMBL" id="CM002869">
    <property type="protein sequence ID" value="KFK44943.1"/>
    <property type="molecule type" value="Genomic_DNA"/>
</dbReference>
<reference evidence="13" key="1">
    <citation type="journal article" date="2015" name="Nat. Plants">
        <title>Genome expansion of Arabis alpina linked with retrotransposition and reduced symmetric DNA methylation.</title>
        <authorList>
            <person name="Willing E.M."/>
            <person name="Rawat V."/>
            <person name="Mandakova T."/>
            <person name="Maumus F."/>
            <person name="James G.V."/>
            <person name="Nordstroem K.J."/>
            <person name="Becker C."/>
            <person name="Warthmann N."/>
            <person name="Chica C."/>
            <person name="Szarzynska B."/>
            <person name="Zytnicki M."/>
            <person name="Albani M.C."/>
            <person name="Kiefer C."/>
            <person name="Bergonzi S."/>
            <person name="Castaings L."/>
            <person name="Mateos J.L."/>
            <person name="Berns M.C."/>
            <person name="Bujdoso N."/>
            <person name="Piofczyk T."/>
            <person name="de Lorenzo L."/>
            <person name="Barrero-Sicilia C."/>
            <person name="Mateos I."/>
            <person name="Piednoel M."/>
            <person name="Hagmann J."/>
            <person name="Chen-Min-Tao R."/>
            <person name="Iglesias-Fernandez R."/>
            <person name="Schuster S.C."/>
            <person name="Alonso-Blanco C."/>
            <person name="Roudier F."/>
            <person name="Carbonero P."/>
            <person name="Paz-Ares J."/>
            <person name="Davis S.J."/>
            <person name="Pecinka A."/>
            <person name="Quesneville H."/>
            <person name="Colot V."/>
            <person name="Lysak M.A."/>
            <person name="Weigel D."/>
            <person name="Coupland G."/>
            <person name="Schneeberger K."/>
        </authorList>
    </citation>
    <scope>NUCLEOTIDE SEQUENCE [LARGE SCALE GENOMIC DNA]</scope>
    <source>
        <strain evidence="13">cv. Pajares</strain>
    </source>
</reference>
<dbReference type="GO" id="GO:0000139">
    <property type="term" value="C:Golgi membrane"/>
    <property type="evidence" value="ECO:0007669"/>
    <property type="project" value="UniProtKB-SubCell"/>
</dbReference>
<comment type="subunit">
    <text evidence="9">Component of the conserved oligomeric Golgi complex.</text>
</comment>
<dbReference type="GO" id="GO:0017119">
    <property type="term" value="C:Golgi transport complex"/>
    <property type="evidence" value="ECO:0007669"/>
    <property type="project" value="UniProtKB-UniRule"/>
</dbReference>
<comment type="subcellular location">
    <subcellularLocation>
        <location evidence="1 9">Golgi apparatus membrane</location>
        <topology evidence="1 9">Peripheral membrane protein</topology>
    </subcellularLocation>
</comment>